<dbReference type="Gene3D" id="1.10.3720.10">
    <property type="entry name" value="MetI-like"/>
    <property type="match status" value="2"/>
</dbReference>
<dbReference type="InterPro" id="IPR010065">
    <property type="entry name" value="AA_ABC_transptr_permease_3TM"/>
</dbReference>
<sequence length="400" mass="44177">MTAADFDAEPHEPFRLSQLIYDKRYRAYTLQAITFILLFLAIAWLVDNVVSNFATQGKEFSFSFLWDPASYDINQRLIEYTSRSPHWKAAVVGILNTLVIAFLGCLLATFLGVLIGVARLSKNWLVARLMLIYIEGFRNVPVLLWILVFSTAFSAALPSPRQAPTLLGGGLVPTNRGFYIPSPVWGDTAWILGLVLIASIVGMFVFRRWAYARQAATGEIVPILPISLGIFFIPTILMFFILGRPIGVEYPTLQGFNFQGGLFIRNSFMALWLGLSLYTAAFIAENVRAGIQAISNGQTEAAYSLGLPPKRTMNLVILPQALRIIIPPLISQYLNLTKNSSLAIAVGYMDVTGTLGGITLNQTGKEMECLLLLMGFYLVVSLLISGAMNVYNNAVALKER</sequence>
<evidence type="ECO:0000256" key="3">
    <source>
        <dbReference type="ARBA" id="ARBA00022448"/>
    </source>
</evidence>
<dbReference type="PANTHER" id="PTHR30614">
    <property type="entry name" value="MEMBRANE COMPONENT OF AMINO ACID ABC TRANSPORTER"/>
    <property type="match status" value="1"/>
</dbReference>
<feature type="transmembrane region" description="Helical" evidence="9">
    <location>
        <begin position="189"/>
        <end position="209"/>
    </location>
</feature>
<feature type="transmembrane region" description="Helical" evidence="9">
    <location>
        <begin position="25"/>
        <end position="46"/>
    </location>
</feature>
<dbReference type="Pfam" id="PF00528">
    <property type="entry name" value="BPD_transp_1"/>
    <property type="match status" value="1"/>
</dbReference>
<protein>
    <submittedName>
        <fullName evidence="11">Amino acid ABC transporter permease</fullName>
    </submittedName>
</protein>
<dbReference type="InterPro" id="IPR000515">
    <property type="entry name" value="MetI-like"/>
</dbReference>
<dbReference type="SUPFAM" id="SSF161098">
    <property type="entry name" value="MetI-like"/>
    <property type="match status" value="2"/>
</dbReference>
<keyword evidence="6" id="KW-0029">Amino-acid transport</keyword>
<dbReference type="NCBIfam" id="TIGR01726">
    <property type="entry name" value="HEQRo_perm_3TM"/>
    <property type="match status" value="1"/>
</dbReference>
<dbReference type="CDD" id="cd06261">
    <property type="entry name" value="TM_PBP2"/>
    <property type="match status" value="1"/>
</dbReference>
<organism evidence="11 12">
    <name type="scientific">Pseudahrensia aquimaris</name>
    <dbReference type="NCBI Taxonomy" id="744461"/>
    <lineage>
        <taxon>Bacteria</taxon>
        <taxon>Pseudomonadati</taxon>
        <taxon>Pseudomonadota</taxon>
        <taxon>Alphaproteobacteria</taxon>
        <taxon>Hyphomicrobiales</taxon>
        <taxon>Ahrensiaceae</taxon>
        <taxon>Pseudahrensia</taxon>
    </lineage>
</organism>
<evidence type="ECO:0000256" key="9">
    <source>
        <dbReference type="RuleBase" id="RU363032"/>
    </source>
</evidence>
<feature type="transmembrane region" description="Helical" evidence="9">
    <location>
        <begin position="139"/>
        <end position="157"/>
    </location>
</feature>
<evidence type="ECO:0000313" key="11">
    <source>
        <dbReference type="EMBL" id="MFD0915583.1"/>
    </source>
</evidence>
<proteinExistence type="inferred from homology"/>
<evidence type="ECO:0000256" key="6">
    <source>
        <dbReference type="ARBA" id="ARBA00022970"/>
    </source>
</evidence>
<gene>
    <name evidence="11" type="ORF">ACFQ14_04100</name>
</gene>
<dbReference type="PROSITE" id="PS50928">
    <property type="entry name" value="ABC_TM1"/>
    <property type="match status" value="1"/>
</dbReference>
<evidence type="ECO:0000259" key="10">
    <source>
        <dbReference type="PROSITE" id="PS50928"/>
    </source>
</evidence>
<feature type="transmembrane region" description="Helical" evidence="9">
    <location>
        <begin position="89"/>
        <end position="118"/>
    </location>
</feature>
<feature type="transmembrane region" description="Helical" evidence="9">
    <location>
        <begin position="370"/>
        <end position="391"/>
    </location>
</feature>
<evidence type="ECO:0000256" key="2">
    <source>
        <dbReference type="ARBA" id="ARBA00010072"/>
    </source>
</evidence>
<dbReference type="InterPro" id="IPR043429">
    <property type="entry name" value="ArtM/GltK/GlnP/TcyL/YhdX-like"/>
</dbReference>
<keyword evidence="7 9" id="KW-1133">Transmembrane helix</keyword>
<feature type="transmembrane region" description="Helical" evidence="9">
    <location>
        <begin position="221"/>
        <end position="242"/>
    </location>
</feature>
<evidence type="ECO:0000256" key="7">
    <source>
        <dbReference type="ARBA" id="ARBA00022989"/>
    </source>
</evidence>
<evidence type="ECO:0000256" key="1">
    <source>
        <dbReference type="ARBA" id="ARBA00004429"/>
    </source>
</evidence>
<name>A0ABW3FD35_9HYPH</name>
<evidence type="ECO:0000256" key="8">
    <source>
        <dbReference type="ARBA" id="ARBA00023136"/>
    </source>
</evidence>
<feature type="transmembrane region" description="Helical" evidence="9">
    <location>
        <begin position="262"/>
        <end position="284"/>
    </location>
</feature>
<dbReference type="Proteomes" id="UP001597101">
    <property type="component" value="Unassembled WGS sequence"/>
</dbReference>
<keyword evidence="3 9" id="KW-0813">Transport</keyword>
<dbReference type="InterPro" id="IPR035906">
    <property type="entry name" value="MetI-like_sf"/>
</dbReference>
<reference evidence="12" key="1">
    <citation type="journal article" date="2019" name="Int. J. Syst. Evol. Microbiol.">
        <title>The Global Catalogue of Microorganisms (GCM) 10K type strain sequencing project: providing services to taxonomists for standard genome sequencing and annotation.</title>
        <authorList>
            <consortium name="The Broad Institute Genomics Platform"/>
            <consortium name="The Broad Institute Genome Sequencing Center for Infectious Disease"/>
            <person name="Wu L."/>
            <person name="Ma J."/>
        </authorList>
    </citation>
    <scope>NUCLEOTIDE SEQUENCE [LARGE SCALE GENOMIC DNA]</scope>
    <source>
        <strain evidence="12">CCUG 60023</strain>
    </source>
</reference>
<keyword evidence="12" id="KW-1185">Reference proteome</keyword>
<evidence type="ECO:0000256" key="4">
    <source>
        <dbReference type="ARBA" id="ARBA00022475"/>
    </source>
</evidence>
<comment type="subcellular location">
    <subcellularLocation>
        <location evidence="1">Cell inner membrane</location>
        <topology evidence="1">Multi-pass membrane protein</topology>
    </subcellularLocation>
    <subcellularLocation>
        <location evidence="9">Cell membrane</location>
        <topology evidence="9">Multi-pass membrane protein</topology>
    </subcellularLocation>
</comment>
<dbReference type="EMBL" id="JBHTJV010000003">
    <property type="protein sequence ID" value="MFD0915583.1"/>
    <property type="molecule type" value="Genomic_DNA"/>
</dbReference>
<comment type="similarity">
    <text evidence="2">Belongs to the binding-protein-dependent transport system permease family. HisMQ subfamily.</text>
</comment>
<evidence type="ECO:0000313" key="12">
    <source>
        <dbReference type="Proteomes" id="UP001597101"/>
    </source>
</evidence>
<keyword evidence="4" id="KW-1003">Cell membrane</keyword>
<dbReference type="PANTHER" id="PTHR30614:SF37">
    <property type="entry name" value="AMINO-ACID ABC TRANSPORTER PERMEASE PROTEIN YHDX-RELATED"/>
    <property type="match status" value="1"/>
</dbReference>
<feature type="domain" description="ABC transmembrane type-1" evidence="10">
    <location>
        <begin position="94"/>
        <end position="389"/>
    </location>
</feature>
<keyword evidence="5 9" id="KW-0812">Transmembrane</keyword>
<evidence type="ECO:0000256" key="5">
    <source>
        <dbReference type="ARBA" id="ARBA00022692"/>
    </source>
</evidence>
<accession>A0ABW3FD35</accession>
<comment type="caution">
    <text evidence="11">The sequence shown here is derived from an EMBL/GenBank/DDBJ whole genome shotgun (WGS) entry which is preliminary data.</text>
</comment>
<dbReference type="RefSeq" id="WP_377211437.1">
    <property type="nucleotide sequence ID" value="NZ_JBHTJV010000003.1"/>
</dbReference>
<keyword evidence="8 9" id="KW-0472">Membrane</keyword>